<evidence type="ECO:0000259" key="2">
    <source>
        <dbReference type="Pfam" id="PF11608"/>
    </source>
</evidence>
<dbReference type="AlphaFoldDB" id="A0AAV2BWR8"/>
<evidence type="ECO:0000313" key="3">
    <source>
        <dbReference type="EMBL" id="CAL1300730.1"/>
    </source>
</evidence>
<name>A0AAV2BWR8_9ARAC</name>
<protein>
    <recommendedName>
        <fullName evidence="2">MARF1 RNA recognition motif 1 domain-containing protein</fullName>
    </recommendedName>
</protein>
<feature type="compositionally biased region" description="Polar residues" evidence="1">
    <location>
        <begin position="109"/>
        <end position="118"/>
    </location>
</feature>
<accession>A0AAV2BWR8</accession>
<dbReference type="EMBL" id="CAXIEN010000576">
    <property type="protein sequence ID" value="CAL1300730.1"/>
    <property type="molecule type" value="Genomic_DNA"/>
</dbReference>
<feature type="domain" description="MARF1 RNA recognition motif 1" evidence="2">
    <location>
        <begin position="46"/>
        <end position="103"/>
    </location>
</feature>
<feature type="compositionally biased region" description="Basic residues" evidence="1">
    <location>
        <begin position="185"/>
        <end position="207"/>
    </location>
</feature>
<comment type="caution">
    <text evidence="3">The sequence shown here is derived from an EMBL/GenBank/DDBJ whole genome shotgun (WGS) entry which is preliminary data.</text>
</comment>
<evidence type="ECO:0000313" key="4">
    <source>
        <dbReference type="Proteomes" id="UP001497382"/>
    </source>
</evidence>
<reference evidence="3 4" key="1">
    <citation type="submission" date="2024-04" db="EMBL/GenBank/DDBJ databases">
        <authorList>
            <person name="Rising A."/>
            <person name="Reimegard J."/>
            <person name="Sonavane S."/>
            <person name="Akerstrom W."/>
            <person name="Nylinder S."/>
            <person name="Hedman E."/>
            <person name="Kallberg Y."/>
        </authorList>
    </citation>
    <scope>NUCLEOTIDE SEQUENCE [LARGE SCALE GENOMIC DNA]</scope>
</reference>
<feature type="compositionally biased region" description="Acidic residues" evidence="1">
    <location>
        <begin position="123"/>
        <end position="132"/>
    </location>
</feature>
<proteinExistence type="predicted"/>
<feature type="region of interest" description="Disordered" evidence="1">
    <location>
        <begin position="109"/>
        <end position="207"/>
    </location>
</feature>
<dbReference type="Proteomes" id="UP001497382">
    <property type="component" value="Unassembled WGS sequence"/>
</dbReference>
<organism evidence="3 4">
    <name type="scientific">Larinioides sclopetarius</name>
    <dbReference type="NCBI Taxonomy" id="280406"/>
    <lineage>
        <taxon>Eukaryota</taxon>
        <taxon>Metazoa</taxon>
        <taxon>Ecdysozoa</taxon>
        <taxon>Arthropoda</taxon>
        <taxon>Chelicerata</taxon>
        <taxon>Arachnida</taxon>
        <taxon>Araneae</taxon>
        <taxon>Araneomorphae</taxon>
        <taxon>Entelegynae</taxon>
        <taxon>Araneoidea</taxon>
        <taxon>Araneidae</taxon>
        <taxon>Larinioides</taxon>
    </lineage>
</organism>
<evidence type="ECO:0000256" key="1">
    <source>
        <dbReference type="SAM" id="MobiDB-lite"/>
    </source>
</evidence>
<sequence length="207" mass="23086">QVSIKLCSSEDPISEFTENLPDREVLTMAKLVEVKVTSLPEGETLKVKRKLDILASNTGGKTKTIEGSEAVLKFANSYLAERAVRRMDKEKVNGNIMRARLSSNVEDFTQPSTSQATMGLSDESVDEAEGPEEDIHMMHQGGHGYNLRTNKKANIAKTEEEPPTASFLKNVLPHLKRKMDSSGAQKKKKKKGFQKKTRKSRPKTQNQ</sequence>
<gene>
    <name evidence="3" type="ORF">LARSCL_LOCUS22088</name>
</gene>
<feature type="non-terminal residue" evidence="3">
    <location>
        <position position="1"/>
    </location>
</feature>
<keyword evidence="4" id="KW-1185">Reference proteome</keyword>
<dbReference type="Pfam" id="PF11608">
    <property type="entry name" value="RRM_MARF1"/>
    <property type="match status" value="1"/>
</dbReference>
<dbReference type="InterPro" id="IPR012677">
    <property type="entry name" value="Nucleotide-bd_a/b_plait_sf"/>
</dbReference>
<dbReference type="InterPro" id="IPR034189">
    <property type="entry name" value="MARF1_RRM1"/>
</dbReference>
<dbReference type="Gene3D" id="3.30.70.330">
    <property type="match status" value="1"/>
</dbReference>